<dbReference type="OrthoDB" id="3056903at2759"/>
<evidence type="ECO:0000256" key="1">
    <source>
        <dbReference type="SAM" id="MobiDB-lite"/>
    </source>
</evidence>
<proteinExistence type="predicted"/>
<gene>
    <name evidence="2" type="ORF">HYPSUDRAFT_208898</name>
</gene>
<organism evidence="2 3">
    <name type="scientific">Hypholoma sublateritium (strain FD-334 SS-4)</name>
    <dbReference type="NCBI Taxonomy" id="945553"/>
    <lineage>
        <taxon>Eukaryota</taxon>
        <taxon>Fungi</taxon>
        <taxon>Dikarya</taxon>
        <taxon>Basidiomycota</taxon>
        <taxon>Agaricomycotina</taxon>
        <taxon>Agaricomycetes</taxon>
        <taxon>Agaricomycetidae</taxon>
        <taxon>Agaricales</taxon>
        <taxon>Agaricineae</taxon>
        <taxon>Strophariaceae</taxon>
        <taxon>Hypholoma</taxon>
    </lineage>
</organism>
<evidence type="ECO:0000313" key="2">
    <source>
        <dbReference type="EMBL" id="KJA14233.1"/>
    </source>
</evidence>
<feature type="region of interest" description="Disordered" evidence="1">
    <location>
        <begin position="1022"/>
        <end position="1072"/>
    </location>
</feature>
<dbReference type="AlphaFoldDB" id="A0A0D2LTU1"/>
<dbReference type="OMA" id="DSERSWM"/>
<accession>A0A0D2LTU1</accession>
<name>A0A0D2LTU1_HYPSF</name>
<reference evidence="3" key="1">
    <citation type="submission" date="2014-04" db="EMBL/GenBank/DDBJ databases">
        <title>Evolutionary Origins and Diversification of the Mycorrhizal Mutualists.</title>
        <authorList>
            <consortium name="DOE Joint Genome Institute"/>
            <consortium name="Mycorrhizal Genomics Consortium"/>
            <person name="Kohler A."/>
            <person name="Kuo A."/>
            <person name="Nagy L.G."/>
            <person name="Floudas D."/>
            <person name="Copeland A."/>
            <person name="Barry K.W."/>
            <person name="Cichocki N."/>
            <person name="Veneault-Fourrey C."/>
            <person name="LaButti K."/>
            <person name="Lindquist E.A."/>
            <person name="Lipzen A."/>
            <person name="Lundell T."/>
            <person name="Morin E."/>
            <person name="Murat C."/>
            <person name="Riley R."/>
            <person name="Ohm R."/>
            <person name="Sun H."/>
            <person name="Tunlid A."/>
            <person name="Henrissat B."/>
            <person name="Grigoriev I.V."/>
            <person name="Hibbett D.S."/>
            <person name="Martin F."/>
        </authorList>
    </citation>
    <scope>NUCLEOTIDE SEQUENCE [LARGE SCALE GENOMIC DNA]</scope>
    <source>
        <strain evidence="3">FD-334 SS-4</strain>
    </source>
</reference>
<sequence>MHNKHVIHAPPHSTASSIIHRAPGHPLTPIPSHSAPAVHAPAPRSLILGFGHGHRMAFPAPPPNLPPIFPSLHRPKSVLLRRETGTKLAPRRWIPNLIHRYDDRVNKEKQKFSRRQGMTGDAFVTAFSDFCKKNPGFVIFSHVADVTVICFQSSFMASQLVKEGALDGPVNGLVSDATHSFFKDRDAKLVISSIYSPDLACWVPGIFSYTNGSTIQHYKYHFAALFQSIANEARLRGIEITDEMFAGVLDFSDAERGGFVQAFVEFRTLRGDQRTSEELNKAAAGLLRGCQQHFRANVTRLKKIHGVVPVGREEAFEARTLALLDADDHEAFQDRAAVVIRDFPVAAPWLRWWMNPGRAIMLFSSEKTMSSQLWISLPSTTNAEEAMHWKIYSAVGRDHGILEGFLSLLRVSEYYKRLYDAVQRGTPIAYKPTQPWQATAAHIGRTKPSRAPDAATQKRKKNDGRPPDTKKELLKPATKKLTKQSVLTDFVVKTSSPMTPATNREETVTNFAANTSYPWSGNSCWLDSSLQIFFIVVNRNFLDYAAGCQDLPKILGLKSLYDIFDKRHTSEEQDVDQTLSTNRRKERDSFRKLLKKKGAIRSINEPESLLVWIEHLTRRENPELALKSYRSQAYFETLMVEVHHCTGDSSTNGFHVEILQHPARRGPLVVSSAAYNASNGSLDSWFADFVSVTQESQDVSNCWRTQEGLTLCTGKRTDVRKVVVSMPVLLAVEFEKFDNYSETGPPWDFLDTLLPDDDDTEGILSGLIYDLVGVVFYRQADRHFFAQYFPKHQDDIHEYDRLLHNGSPIIKPGNKFKEINSDYTLDVPLGSTVSAVFYHLRGGWKSQQRFFAARSEQCDTLYNLSFASPTLDVLPAMTYDDPKHPALVPTPDSERSWMNNPWSKITREYVQKRKVIRSWEPISDDDSTPPDNAVPCIESEDSAVSPPKFGTFDDAEQLKKAWDIQYNTPRPFYEEVDVDRECIDRLEEEMFEISERAGIAGNHQWGLDAGDHQYWYPYDDRWHTGERKEDDDEINVGPDYIENPPLPTPEEPKSRPKPRMRTTRQATKEIVG</sequence>
<dbReference type="Proteomes" id="UP000054270">
    <property type="component" value="Unassembled WGS sequence"/>
</dbReference>
<feature type="compositionally biased region" description="Basic and acidic residues" evidence="1">
    <location>
        <begin position="463"/>
        <end position="474"/>
    </location>
</feature>
<keyword evidence="3" id="KW-1185">Reference proteome</keyword>
<dbReference type="EMBL" id="KN817689">
    <property type="protein sequence ID" value="KJA14233.1"/>
    <property type="molecule type" value="Genomic_DNA"/>
</dbReference>
<protein>
    <submittedName>
        <fullName evidence="2">Uncharacterized protein</fullName>
    </submittedName>
</protein>
<evidence type="ECO:0000313" key="3">
    <source>
        <dbReference type="Proteomes" id="UP000054270"/>
    </source>
</evidence>
<feature type="region of interest" description="Disordered" evidence="1">
    <location>
        <begin position="440"/>
        <end position="474"/>
    </location>
</feature>